<dbReference type="PANTHER" id="PTHR11748:SF111">
    <property type="entry name" value="D-LACTATE DEHYDROGENASE, MITOCHONDRIAL-RELATED"/>
    <property type="match status" value="1"/>
</dbReference>
<dbReference type="InterPro" id="IPR016164">
    <property type="entry name" value="FAD-linked_Oxase-like_C"/>
</dbReference>
<evidence type="ECO:0000256" key="4">
    <source>
        <dbReference type="ARBA" id="ARBA00022827"/>
    </source>
</evidence>
<protein>
    <recommendedName>
        <fullName evidence="6">D-lactate dehydrogenase (cytochrome)</fullName>
        <ecNumber evidence="6">1.1.2.4</ecNumber>
    </recommendedName>
</protein>
<dbReference type="FunFam" id="1.10.45.10:FF:000001">
    <property type="entry name" value="D-lactate dehydrogenase mitochondrial"/>
    <property type="match status" value="1"/>
</dbReference>
<dbReference type="Pfam" id="PF02913">
    <property type="entry name" value="FAD-oxidase_C"/>
    <property type="match status" value="1"/>
</dbReference>
<evidence type="ECO:0000313" key="10">
    <source>
        <dbReference type="Proteomes" id="UP000232688"/>
    </source>
</evidence>
<reference evidence="9 10" key="2">
    <citation type="submission" date="2017-10" db="EMBL/GenBank/DDBJ databases">
        <title>Genome analyses suggest a sexual origin of heterokaryosis in a supposedly ancient asexual fungus.</title>
        <authorList>
            <person name="Corradi N."/>
            <person name="Sedzielewska K."/>
            <person name="Noel J."/>
            <person name="Charron P."/>
            <person name="Farinelli L."/>
            <person name="Marton T."/>
            <person name="Kruger M."/>
            <person name="Pelin A."/>
            <person name="Brachmann A."/>
            <person name="Corradi N."/>
        </authorList>
    </citation>
    <scope>NUCLEOTIDE SEQUENCE [LARGE SCALE GENOMIC DNA]</scope>
    <source>
        <strain evidence="9 10">A1</strain>
    </source>
</reference>
<dbReference type="InterPro" id="IPR016171">
    <property type="entry name" value="Vanillyl_alc_oxidase_C-sub2"/>
</dbReference>
<organism evidence="9 10">
    <name type="scientific">Rhizophagus irregularis</name>
    <dbReference type="NCBI Taxonomy" id="588596"/>
    <lineage>
        <taxon>Eukaryota</taxon>
        <taxon>Fungi</taxon>
        <taxon>Fungi incertae sedis</taxon>
        <taxon>Mucoromycota</taxon>
        <taxon>Glomeromycotina</taxon>
        <taxon>Glomeromycetes</taxon>
        <taxon>Glomerales</taxon>
        <taxon>Glomeraceae</taxon>
        <taxon>Rhizophagus</taxon>
    </lineage>
</organism>
<dbReference type="PANTHER" id="PTHR11748">
    <property type="entry name" value="D-LACTATE DEHYDROGENASE"/>
    <property type="match status" value="1"/>
</dbReference>
<comment type="catalytic activity">
    <reaction evidence="7">
        <text>(R)-lactate + 2 Fe(III)-[cytochrome c] = 2 Fe(II)-[cytochrome c] + pyruvate + 2 H(+)</text>
        <dbReference type="Rhea" id="RHEA:13521"/>
        <dbReference type="Rhea" id="RHEA-COMP:10350"/>
        <dbReference type="Rhea" id="RHEA-COMP:14399"/>
        <dbReference type="ChEBI" id="CHEBI:15361"/>
        <dbReference type="ChEBI" id="CHEBI:15378"/>
        <dbReference type="ChEBI" id="CHEBI:16004"/>
        <dbReference type="ChEBI" id="CHEBI:29033"/>
        <dbReference type="ChEBI" id="CHEBI:29034"/>
        <dbReference type="EC" id="1.1.2.4"/>
    </reaction>
</comment>
<dbReference type="GO" id="GO:0008720">
    <property type="term" value="F:D-lactate dehydrogenase (NAD+) activity"/>
    <property type="evidence" value="ECO:0007669"/>
    <property type="project" value="TreeGrafter"/>
</dbReference>
<gene>
    <name evidence="9" type="ORF">RhiirA1_356502</name>
</gene>
<evidence type="ECO:0000256" key="5">
    <source>
        <dbReference type="ARBA" id="ARBA00023002"/>
    </source>
</evidence>
<keyword evidence="4" id="KW-0274">FAD</keyword>
<dbReference type="SUPFAM" id="SSF55103">
    <property type="entry name" value="FAD-linked oxidases, C-terminal domain"/>
    <property type="match status" value="1"/>
</dbReference>
<comment type="caution">
    <text evidence="9">The sequence shown here is derived from an EMBL/GenBank/DDBJ whole genome shotgun (WGS) entry which is preliminary data.</text>
</comment>
<comment type="cofactor">
    <cofactor evidence="1">
        <name>FAD</name>
        <dbReference type="ChEBI" id="CHEBI:57692"/>
    </cofactor>
</comment>
<accession>A0A2N0QJ95</accession>
<evidence type="ECO:0000256" key="3">
    <source>
        <dbReference type="ARBA" id="ARBA00022630"/>
    </source>
</evidence>
<dbReference type="Proteomes" id="UP000232688">
    <property type="component" value="Unassembled WGS sequence"/>
</dbReference>
<dbReference type="EC" id="1.1.2.4" evidence="6"/>
<keyword evidence="3" id="KW-0285">Flavoprotein</keyword>
<proteinExistence type="inferred from homology"/>
<evidence type="ECO:0000256" key="7">
    <source>
        <dbReference type="ARBA" id="ARBA00051436"/>
    </source>
</evidence>
<dbReference type="EMBL" id="LLXH01008276">
    <property type="protein sequence ID" value="PKC51129.1"/>
    <property type="molecule type" value="Genomic_DNA"/>
</dbReference>
<dbReference type="GO" id="GO:0050660">
    <property type="term" value="F:flavin adenine dinucleotide binding"/>
    <property type="evidence" value="ECO:0007669"/>
    <property type="project" value="InterPro"/>
</dbReference>
<evidence type="ECO:0000313" key="9">
    <source>
        <dbReference type="EMBL" id="PKC51129.1"/>
    </source>
</evidence>
<sequence length="121" mass="12951">MNTDVCVPLSNLAEAVEFSRTCIDESGLQGGIIGHIGDGNFHAGIVLDPNNTDEVKRANHLNEQIVKFALSVGGTCTGEHGVGLGKMKYQQDEHGKALDVMKAIKQVLDQNHILNPGKIFG</sequence>
<evidence type="ECO:0000256" key="6">
    <source>
        <dbReference type="ARBA" id="ARBA00038897"/>
    </source>
</evidence>
<dbReference type="Gene3D" id="3.30.70.2740">
    <property type="match status" value="1"/>
</dbReference>
<keyword evidence="5" id="KW-0560">Oxidoreductase</keyword>
<dbReference type="GO" id="GO:1903457">
    <property type="term" value="P:lactate catabolic process"/>
    <property type="evidence" value="ECO:0007669"/>
    <property type="project" value="TreeGrafter"/>
</dbReference>
<comment type="similarity">
    <text evidence="2">Belongs to the FAD-binding oxidoreductase/transferase type 4 family.</text>
</comment>
<evidence type="ECO:0000259" key="8">
    <source>
        <dbReference type="Pfam" id="PF02913"/>
    </source>
</evidence>
<dbReference type="Gene3D" id="1.10.45.10">
    <property type="entry name" value="Vanillyl-alcohol Oxidase, Chain A, domain 4"/>
    <property type="match status" value="1"/>
</dbReference>
<evidence type="ECO:0000256" key="2">
    <source>
        <dbReference type="ARBA" id="ARBA00008000"/>
    </source>
</evidence>
<reference evidence="9 10" key="1">
    <citation type="submission" date="2017-10" db="EMBL/GenBank/DDBJ databases">
        <title>Extensive intraspecific genome diversity in a model arbuscular mycorrhizal fungus.</title>
        <authorList>
            <person name="Chen E.C.H."/>
            <person name="Morin E."/>
            <person name="Baudet D."/>
            <person name="Noel J."/>
            <person name="Ndikumana S."/>
            <person name="Charron P."/>
            <person name="St-Onge C."/>
            <person name="Giorgi J."/>
            <person name="Grigoriev I.V."/>
            <person name="Roux C."/>
            <person name="Martin F.M."/>
            <person name="Corradi N."/>
        </authorList>
    </citation>
    <scope>NUCLEOTIDE SEQUENCE [LARGE SCALE GENOMIC DNA]</scope>
    <source>
        <strain evidence="9 10">A1</strain>
    </source>
</reference>
<name>A0A2N0QJ95_9GLOM</name>
<evidence type="ECO:0000256" key="1">
    <source>
        <dbReference type="ARBA" id="ARBA00001974"/>
    </source>
</evidence>
<dbReference type="InterPro" id="IPR004113">
    <property type="entry name" value="FAD-bd_oxidored_4_C"/>
</dbReference>
<dbReference type="FunFam" id="3.30.70.2740:FF:000001">
    <property type="entry name" value="D-lactate dehydrogenase mitochondrial"/>
    <property type="match status" value="1"/>
</dbReference>
<dbReference type="GO" id="GO:0004458">
    <property type="term" value="F:D-lactate dehydrogenase (cytochrome) activity"/>
    <property type="evidence" value="ECO:0007669"/>
    <property type="project" value="UniProtKB-EC"/>
</dbReference>
<feature type="domain" description="FAD-binding oxidoreductase/transferase type 4 C-terminal" evidence="8">
    <location>
        <begin position="2"/>
        <end position="119"/>
    </location>
</feature>
<dbReference type="AlphaFoldDB" id="A0A2N0QJ95"/>
<dbReference type="VEuPathDB" id="FungiDB:RhiirA1_356502"/>